<dbReference type="AlphaFoldDB" id="A0AAX4KKA2"/>
<dbReference type="SMART" id="SM00535">
    <property type="entry name" value="RIBOc"/>
    <property type="match status" value="1"/>
</dbReference>
<dbReference type="PROSITE" id="PS50142">
    <property type="entry name" value="RNASE_3_2"/>
    <property type="match status" value="1"/>
</dbReference>
<dbReference type="KEGG" id="ker:91103384"/>
<dbReference type="EMBL" id="CP144089">
    <property type="protein sequence ID" value="WWD06493.1"/>
    <property type="molecule type" value="Genomic_DNA"/>
</dbReference>
<gene>
    <name evidence="3" type="ORF">V865_004583</name>
</gene>
<dbReference type="Pfam" id="PF00636">
    <property type="entry name" value="Ribonuclease_3"/>
    <property type="match status" value="1"/>
</dbReference>
<dbReference type="Gene3D" id="1.10.1520.10">
    <property type="entry name" value="Ribonuclease III domain"/>
    <property type="match status" value="1"/>
</dbReference>
<keyword evidence="4" id="KW-1185">Reference proteome</keyword>
<feature type="compositionally biased region" description="Low complexity" evidence="1">
    <location>
        <begin position="177"/>
        <end position="199"/>
    </location>
</feature>
<evidence type="ECO:0000256" key="1">
    <source>
        <dbReference type="SAM" id="MobiDB-lite"/>
    </source>
</evidence>
<dbReference type="SUPFAM" id="SSF69065">
    <property type="entry name" value="RNase III domain-like"/>
    <property type="match status" value="1"/>
</dbReference>
<proteinExistence type="predicted"/>
<dbReference type="GO" id="GO:0004525">
    <property type="term" value="F:ribonuclease III activity"/>
    <property type="evidence" value="ECO:0007669"/>
    <property type="project" value="InterPro"/>
</dbReference>
<feature type="region of interest" description="Disordered" evidence="1">
    <location>
        <begin position="163"/>
        <end position="202"/>
    </location>
</feature>
<accession>A0AAX4KKA2</accession>
<dbReference type="InterPro" id="IPR036389">
    <property type="entry name" value="RNase_III_sf"/>
</dbReference>
<evidence type="ECO:0000313" key="4">
    <source>
        <dbReference type="Proteomes" id="UP001358614"/>
    </source>
</evidence>
<protein>
    <recommendedName>
        <fullName evidence="2">RNase III domain-containing protein</fullName>
    </recommendedName>
</protein>
<evidence type="ECO:0000313" key="3">
    <source>
        <dbReference type="EMBL" id="WWD06493.1"/>
    </source>
</evidence>
<feature type="domain" description="RNase III" evidence="2">
    <location>
        <begin position="27"/>
        <end position="152"/>
    </location>
</feature>
<dbReference type="GeneID" id="91103384"/>
<dbReference type="RefSeq" id="XP_066084460.1">
    <property type="nucleotide sequence ID" value="XM_066228363.1"/>
</dbReference>
<sequence length="329" mass="36583">MESLSLSSTSTPLSVPSDIPLPPLPVIQDLDIQRKVFTHSSFIAKPKYSIELFEDDEESRDNEKLELIGDSLLGSSVLGLLQDLYPNLNVGQSTKIKSALVSNPTLREICRRYHLNEKLIAPPEQLPTLINGEKVLANLFEAYIAGVYYSYLKHCPTPLNLSNSTLPTPPRSPNQHAHSLSPSSSSSSVYISASGEASSPTRGQAIDHLDLWLRPLFQPIAESMLDQLKQQQIAKHLLIENDEDFNTDKNAIGANSRLNQWFISKESEMPDYASSTAGMQGWKTLCTAVDRYGKNWYGEATRSTKRAAMAVAAYKVIVQFEQERPDFKA</sequence>
<dbReference type="InterPro" id="IPR000999">
    <property type="entry name" value="RNase_III_dom"/>
</dbReference>
<evidence type="ECO:0000259" key="2">
    <source>
        <dbReference type="PROSITE" id="PS50142"/>
    </source>
</evidence>
<name>A0AAX4KKA2_9TREE</name>
<dbReference type="GO" id="GO:0006396">
    <property type="term" value="P:RNA processing"/>
    <property type="evidence" value="ECO:0007669"/>
    <property type="project" value="InterPro"/>
</dbReference>
<dbReference type="Proteomes" id="UP001358614">
    <property type="component" value="Chromosome 1"/>
</dbReference>
<reference evidence="3 4" key="1">
    <citation type="submission" date="2024-01" db="EMBL/GenBank/DDBJ databases">
        <title>Comparative genomics of Cryptococcus and Kwoniella reveals pathogenesis evolution and contrasting modes of karyotype evolution via chromosome fusion or intercentromeric recombination.</title>
        <authorList>
            <person name="Coelho M.A."/>
            <person name="David-Palma M."/>
            <person name="Shea T."/>
            <person name="Bowers K."/>
            <person name="McGinley-Smith S."/>
            <person name="Mohammad A.W."/>
            <person name="Gnirke A."/>
            <person name="Yurkov A.M."/>
            <person name="Nowrousian M."/>
            <person name="Sun S."/>
            <person name="Cuomo C.A."/>
            <person name="Heitman J."/>
        </authorList>
    </citation>
    <scope>NUCLEOTIDE SEQUENCE [LARGE SCALE GENOMIC DNA]</scope>
    <source>
        <strain evidence="3 4">PYCC6329</strain>
    </source>
</reference>
<organism evidence="3 4">
    <name type="scientific">Kwoniella europaea PYCC6329</name>
    <dbReference type="NCBI Taxonomy" id="1423913"/>
    <lineage>
        <taxon>Eukaryota</taxon>
        <taxon>Fungi</taxon>
        <taxon>Dikarya</taxon>
        <taxon>Basidiomycota</taxon>
        <taxon>Agaricomycotina</taxon>
        <taxon>Tremellomycetes</taxon>
        <taxon>Tremellales</taxon>
        <taxon>Cryptococcaceae</taxon>
        <taxon>Kwoniella</taxon>
    </lineage>
</organism>
<dbReference type="CDD" id="cd00593">
    <property type="entry name" value="RIBOc"/>
    <property type="match status" value="1"/>
</dbReference>